<dbReference type="InterPro" id="IPR003761">
    <property type="entry name" value="Exonuc_VII_S"/>
</dbReference>
<dbReference type="NCBIfam" id="TIGR01280">
    <property type="entry name" value="xseB"/>
    <property type="match status" value="1"/>
</dbReference>
<dbReference type="GO" id="GO:0005829">
    <property type="term" value="C:cytosol"/>
    <property type="evidence" value="ECO:0007669"/>
    <property type="project" value="TreeGrafter"/>
</dbReference>
<evidence type="ECO:0000256" key="4">
    <source>
        <dbReference type="SAM" id="Coils"/>
    </source>
</evidence>
<dbReference type="NCBIfam" id="NF002139">
    <property type="entry name" value="PRK00977.1-3"/>
    <property type="match status" value="1"/>
</dbReference>
<gene>
    <name evidence="5" type="ORF">METZ01_LOCUS197773</name>
</gene>
<dbReference type="PIRSF" id="PIRSF006488">
    <property type="entry name" value="Exonuc_VII_S"/>
    <property type="match status" value="1"/>
</dbReference>
<keyword evidence="3" id="KW-0378">Hydrolase</keyword>
<protein>
    <submittedName>
        <fullName evidence="5">Uncharacterized protein</fullName>
    </submittedName>
</protein>
<dbReference type="Gene3D" id="1.10.287.1040">
    <property type="entry name" value="Exonuclease VII, small subunit"/>
    <property type="match status" value="1"/>
</dbReference>
<evidence type="ECO:0000256" key="1">
    <source>
        <dbReference type="ARBA" id="ARBA00022490"/>
    </source>
</evidence>
<feature type="coiled-coil region" evidence="4">
    <location>
        <begin position="44"/>
        <end position="71"/>
    </location>
</feature>
<reference evidence="5" key="1">
    <citation type="submission" date="2018-05" db="EMBL/GenBank/DDBJ databases">
        <authorList>
            <person name="Lanie J.A."/>
            <person name="Ng W.-L."/>
            <person name="Kazmierczak K.M."/>
            <person name="Andrzejewski T.M."/>
            <person name="Davidsen T.M."/>
            <person name="Wayne K.J."/>
            <person name="Tettelin H."/>
            <person name="Glass J.I."/>
            <person name="Rusch D."/>
            <person name="Podicherti R."/>
            <person name="Tsui H.-C.T."/>
            <person name="Winkler M.E."/>
        </authorList>
    </citation>
    <scope>NUCLEOTIDE SEQUENCE</scope>
</reference>
<dbReference type="GO" id="GO:0009318">
    <property type="term" value="C:exodeoxyribonuclease VII complex"/>
    <property type="evidence" value="ECO:0007669"/>
    <property type="project" value="InterPro"/>
</dbReference>
<dbReference type="GO" id="GO:0006308">
    <property type="term" value="P:DNA catabolic process"/>
    <property type="evidence" value="ECO:0007669"/>
    <property type="project" value="InterPro"/>
</dbReference>
<proteinExistence type="inferred from homology"/>
<dbReference type="InterPro" id="IPR037004">
    <property type="entry name" value="Exonuc_VII_ssu_sf"/>
</dbReference>
<evidence type="ECO:0000256" key="2">
    <source>
        <dbReference type="ARBA" id="ARBA00022722"/>
    </source>
</evidence>
<accession>A0A382E3C5</accession>
<keyword evidence="1" id="KW-0963">Cytoplasm</keyword>
<dbReference type="PANTHER" id="PTHR34137">
    <property type="entry name" value="EXODEOXYRIBONUCLEASE 7 SMALL SUBUNIT"/>
    <property type="match status" value="1"/>
</dbReference>
<dbReference type="SUPFAM" id="SSF116842">
    <property type="entry name" value="XseB-like"/>
    <property type="match status" value="1"/>
</dbReference>
<evidence type="ECO:0000256" key="3">
    <source>
        <dbReference type="ARBA" id="ARBA00022801"/>
    </source>
</evidence>
<organism evidence="5">
    <name type="scientific">marine metagenome</name>
    <dbReference type="NCBI Taxonomy" id="408172"/>
    <lineage>
        <taxon>unclassified sequences</taxon>
        <taxon>metagenomes</taxon>
        <taxon>ecological metagenomes</taxon>
    </lineage>
</organism>
<sequence length="75" mass="8860">MNKKNELSFEESLKELENIVDQLESGDIDLEKSVKLYEKGMLLKKNCEDKLKNVEMQIKKIKLENNKIKKEDFTV</sequence>
<dbReference type="EMBL" id="UINC01042372">
    <property type="protein sequence ID" value="SVB44919.1"/>
    <property type="molecule type" value="Genomic_DNA"/>
</dbReference>
<keyword evidence="4" id="KW-0175">Coiled coil</keyword>
<dbReference type="HAMAP" id="MF_00337">
    <property type="entry name" value="Exonuc_7_S"/>
    <property type="match status" value="1"/>
</dbReference>
<dbReference type="AlphaFoldDB" id="A0A382E3C5"/>
<evidence type="ECO:0000313" key="5">
    <source>
        <dbReference type="EMBL" id="SVB44919.1"/>
    </source>
</evidence>
<dbReference type="Pfam" id="PF02609">
    <property type="entry name" value="Exonuc_VII_S"/>
    <property type="match status" value="1"/>
</dbReference>
<name>A0A382E3C5_9ZZZZ</name>
<keyword evidence="2" id="KW-0540">Nuclease</keyword>
<dbReference type="GO" id="GO:0008855">
    <property type="term" value="F:exodeoxyribonuclease VII activity"/>
    <property type="evidence" value="ECO:0007669"/>
    <property type="project" value="InterPro"/>
</dbReference>
<dbReference type="PANTHER" id="PTHR34137:SF1">
    <property type="entry name" value="EXODEOXYRIBONUCLEASE 7 SMALL SUBUNIT"/>
    <property type="match status" value="1"/>
</dbReference>